<dbReference type="PROSITE" id="PS50035">
    <property type="entry name" value="PLD"/>
    <property type="match status" value="1"/>
</dbReference>
<dbReference type="EC" id="3.1.4.4" evidence="3"/>
<dbReference type="PROSITE" id="PS51766">
    <property type="entry name" value="DOCKERIN"/>
    <property type="match status" value="1"/>
</dbReference>
<dbReference type="Proteomes" id="UP000885931">
    <property type="component" value="Unassembled WGS sequence"/>
</dbReference>
<dbReference type="GO" id="GO:0006793">
    <property type="term" value="P:phosphorus metabolic process"/>
    <property type="evidence" value="ECO:0007669"/>
    <property type="project" value="UniProtKB-ARBA"/>
</dbReference>
<dbReference type="GO" id="GO:0004630">
    <property type="term" value="F:phospholipase D activity"/>
    <property type="evidence" value="ECO:0007669"/>
    <property type="project" value="UniProtKB-EC"/>
</dbReference>
<name>A0A7C0XAU4_UNCW3</name>
<dbReference type="PANTHER" id="PTHR43856">
    <property type="entry name" value="CARDIOLIPIN HYDROLASE"/>
    <property type="match status" value="1"/>
</dbReference>
<dbReference type="InterPro" id="IPR025202">
    <property type="entry name" value="PLD-like_dom"/>
</dbReference>
<evidence type="ECO:0000256" key="6">
    <source>
        <dbReference type="ARBA" id="ARBA00023098"/>
    </source>
</evidence>
<dbReference type="SUPFAM" id="SSF56024">
    <property type="entry name" value="Phospholipase D/nuclease"/>
    <property type="match status" value="2"/>
</dbReference>
<sequence>MRRFLILFAIIYVSAEALTIKDIQYTTDPSGASPYQGQTVTVYGVVTAGNEEYVRTPLSNGFFIQDSTGPWHGILVYTTSYDVKRGDSVRVTGTVQEYYGRTEINASSVTILAHRREIPGPYSVTTGEIRTGASTAESFEGVLVRVTDAWVVNPDLGYGEWSISDGSGAVRVDDAANYYYTPQMGDTFRYLVGVLDYSFSNFKIEPRRRGDLLLTSEPNIQVYFNRSVKTDVALYEPATGNVQLDELLAEYIGRANYSIDFCVYSLSRWCVVDSLISAYERGVKVRVIVEHDNLNSYIDSLSNAGIPVIDDAYGYYNSGNYSMHNKFLVVDFRDSTFTDDDFILTGSYNPSYYGTFYNANNVVIVRDTGVARAYTLEFEEMWGSRTESPSYYGSRFGPRKYDNTPHHFVVDGHDIYVYFSPADSSKAHLVEQVNDADRSIYFCIYSFTNQDISDAMKGRWDSGDVMVAAVFDSLFWLDSGHNSESWDLSGLGGGNPWDPPAYVYVDSLSGGGILHHKYMLIDRLGDDPTVITGSMNWTYYGDRYNDENIIVIKDPVTVDQFYQEFAARYEEAGGTLPPGFYDIDVIQSTTTNGDSTAFCGKRIATTGIVTGIFGNDFYIEMSDASDWSGILVYRNGTSQPSVSVGDSLYVMGIAAEYGRNTEIKSITGRIDVISSPGAPDPQAISLSEIGESKEGLLVEFENVQFLESGTFSSGGTYHVVSGDGADTAVVYIKSSTNIPGTSIPSGLITLVGIIQQYYGTYEILPRSTGDFITGVCGDVNGDGEVTSADVVYLAGYLYSGGNPPLSSWAADVTGDGEVNVTDLVVLANYLYAGGPPPSCQ</sequence>
<evidence type="ECO:0000259" key="8">
    <source>
        <dbReference type="PROSITE" id="PS51766"/>
    </source>
</evidence>
<feature type="domain" description="PLD phosphodiesterase" evidence="7">
    <location>
        <begin position="510"/>
        <end position="541"/>
    </location>
</feature>
<dbReference type="InterPro" id="IPR001736">
    <property type="entry name" value="PLipase_D/transphosphatidylase"/>
</dbReference>
<dbReference type="PROSITE" id="PS00018">
    <property type="entry name" value="EF_HAND_1"/>
    <property type="match status" value="1"/>
</dbReference>
<organism evidence="9">
    <name type="scientific">candidate division WOR-3 bacterium</name>
    <dbReference type="NCBI Taxonomy" id="2052148"/>
    <lineage>
        <taxon>Bacteria</taxon>
        <taxon>Bacteria division WOR-3</taxon>
    </lineage>
</organism>
<dbReference type="Gene3D" id="3.30.870.10">
    <property type="entry name" value="Endonuclease Chain A"/>
    <property type="match status" value="2"/>
</dbReference>
<dbReference type="InterPro" id="IPR036439">
    <property type="entry name" value="Dockerin_dom_sf"/>
</dbReference>
<dbReference type="Pfam" id="PF18942">
    <property type="entry name" value="DUF5689"/>
    <property type="match status" value="1"/>
</dbReference>
<evidence type="ECO:0000256" key="5">
    <source>
        <dbReference type="ARBA" id="ARBA00022963"/>
    </source>
</evidence>
<dbReference type="CDD" id="cd04486">
    <property type="entry name" value="YhcR_OBF_like"/>
    <property type="match status" value="1"/>
</dbReference>
<evidence type="ECO:0000256" key="3">
    <source>
        <dbReference type="ARBA" id="ARBA00012027"/>
    </source>
</evidence>
<dbReference type="InterPro" id="IPR002105">
    <property type="entry name" value="Dockerin_1_rpt"/>
</dbReference>
<dbReference type="GO" id="GO:0000272">
    <property type="term" value="P:polysaccharide catabolic process"/>
    <property type="evidence" value="ECO:0007669"/>
    <property type="project" value="InterPro"/>
</dbReference>
<dbReference type="GO" id="GO:0016891">
    <property type="term" value="F:RNA endonuclease activity producing 5'-phosphomonoesters, hydrolytic mechanism"/>
    <property type="evidence" value="ECO:0007669"/>
    <property type="project" value="TreeGrafter"/>
</dbReference>
<evidence type="ECO:0000256" key="2">
    <source>
        <dbReference type="ARBA" id="ARBA00008664"/>
    </source>
</evidence>
<keyword evidence="5" id="KW-0442">Lipid degradation</keyword>
<proteinExistence type="inferred from homology"/>
<feature type="domain" description="Dockerin" evidence="8">
    <location>
        <begin position="772"/>
        <end position="838"/>
    </location>
</feature>
<dbReference type="Gene3D" id="1.10.1330.10">
    <property type="entry name" value="Dockerin domain"/>
    <property type="match status" value="1"/>
</dbReference>
<dbReference type="InterPro" id="IPR012340">
    <property type="entry name" value="NA-bd_OB-fold"/>
</dbReference>
<keyword evidence="4" id="KW-0378">Hydrolase</keyword>
<dbReference type="Pfam" id="PF00404">
    <property type="entry name" value="Dockerin_1"/>
    <property type="match status" value="1"/>
</dbReference>
<dbReference type="InterPro" id="IPR016134">
    <property type="entry name" value="Dockerin_dom"/>
</dbReference>
<dbReference type="PANTHER" id="PTHR43856:SF1">
    <property type="entry name" value="MITOCHONDRIAL CARDIOLIPIN HYDROLASE"/>
    <property type="match status" value="1"/>
</dbReference>
<evidence type="ECO:0000256" key="1">
    <source>
        <dbReference type="ARBA" id="ARBA00000798"/>
    </source>
</evidence>
<dbReference type="InterPro" id="IPR043744">
    <property type="entry name" value="DUF5689"/>
</dbReference>
<dbReference type="Gene3D" id="2.40.50.140">
    <property type="entry name" value="Nucleic acid-binding proteins"/>
    <property type="match status" value="1"/>
</dbReference>
<dbReference type="InterPro" id="IPR051406">
    <property type="entry name" value="PLD_domain"/>
</dbReference>
<protein>
    <recommendedName>
        <fullName evidence="3">phospholipase D</fullName>
        <ecNumber evidence="3">3.1.4.4</ecNumber>
    </recommendedName>
</protein>
<dbReference type="EMBL" id="DRBW01000109">
    <property type="protein sequence ID" value="HDM90124.1"/>
    <property type="molecule type" value="Genomic_DNA"/>
</dbReference>
<dbReference type="SUPFAM" id="SSF63446">
    <property type="entry name" value="Type I dockerin domain"/>
    <property type="match status" value="1"/>
</dbReference>
<evidence type="ECO:0000256" key="4">
    <source>
        <dbReference type="ARBA" id="ARBA00022801"/>
    </source>
</evidence>
<keyword evidence="6" id="KW-0443">Lipid metabolism</keyword>
<accession>A0A7C0XAU4</accession>
<dbReference type="GO" id="GO:0016042">
    <property type="term" value="P:lipid catabolic process"/>
    <property type="evidence" value="ECO:0007669"/>
    <property type="project" value="UniProtKB-KW"/>
</dbReference>
<gene>
    <name evidence="9" type="ORF">ENG67_02820</name>
</gene>
<dbReference type="InterPro" id="IPR018247">
    <property type="entry name" value="EF_Hand_1_Ca_BS"/>
</dbReference>
<dbReference type="GO" id="GO:0004553">
    <property type="term" value="F:hydrolase activity, hydrolyzing O-glycosyl compounds"/>
    <property type="evidence" value="ECO:0007669"/>
    <property type="project" value="InterPro"/>
</dbReference>
<comment type="catalytic activity">
    <reaction evidence="1">
        <text>a 1,2-diacyl-sn-glycero-3-phosphocholine + H2O = a 1,2-diacyl-sn-glycero-3-phosphate + choline + H(+)</text>
        <dbReference type="Rhea" id="RHEA:14445"/>
        <dbReference type="ChEBI" id="CHEBI:15354"/>
        <dbReference type="ChEBI" id="CHEBI:15377"/>
        <dbReference type="ChEBI" id="CHEBI:15378"/>
        <dbReference type="ChEBI" id="CHEBI:57643"/>
        <dbReference type="ChEBI" id="CHEBI:58608"/>
        <dbReference type="EC" id="3.1.4.4"/>
    </reaction>
</comment>
<evidence type="ECO:0000313" key="9">
    <source>
        <dbReference type="EMBL" id="HDM90124.1"/>
    </source>
</evidence>
<dbReference type="CDD" id="cd14256">
    <property type="entry name" value="Dockerin_I"/>
    <property type="match status" value="1"/>
</dbReference>
<comment type="caution">
    <text evidence="9">The sequence shown here is derived from an EMBL/GenBank/DDBJ whole genome shotgun (WGS) entry which is preliminary data.</text>
</comment>
<dbReference type="AlphaFoldDB" id="A0A7C0XAU4"/>
<reference evidence="9" key="1">
    <citation type="journal article" date="2020" name="mSystems">
        <title>Genome- and Community-Level Interaction Insights into Carbon Utilization and Element Cycling Functions of Hydrothermarchaeota in Hydrothermal Sediment.</title>
        <authorList>
            <person name="Zhou Z."/>
            <person name="Liu Y."/>
            <person name="Xu W."/>
            <person name="Pan J."/>
            <person name="Luo Z.H."/>
            <person name="Li M."/>
        </authorList>
    </citation>
    <scope>NUCLEOTIDE SEQUENCE [LARGE SCALE GENOMIC DNA]</scope>
    <source>
        <strain evidence="9">HyVt-237</strain>
    </source>
</reference>
<dbReference type="Pfam" id="PF13091">
    <property type="entry name" value="PLDc_2"/>
    <property type="match status" value="2"/>
</dbReference>
<comment type="similarity">
    <text evidence="2">Belongs to the phospholipase D family.</text>
</comment>
<evidence type="ECO:0000259" key="7">
    <source>
        <dbReference type="PROSITE" id="PS50035"/>
    </source>
</evidence>
<dbReference type="CDD" id="cd09173">
    <property type="entry name" value="PLDc_Nuc_like_unchar1_2"/>
    <property type="match status" value="1"/>
</dbReference>